<dbReference type="OrthoDB" id="422574at2759"/>
<dbReference type="Gene3D" id="1.20.1050.10">
    <property type="match status" value="1"/>
</dbReference>
<dbReference type="STRING" id="56484.A0A1Y2FUM9"/>
<evidence type="ECO:0000256" key="1">
    <source>
        <dbReference type="ARBA" id="ARBA00007409"/>
    </source>
</evidence>
<sequence length="248" mass="28482">MSIELLTAPTPNGHKISILLEELGLEYTVKNISFNKNEQKSEEFLGKFQCKNGRIPGIVDKTEGANNYGVTESGAIMIYLTDKYDKDNKLSFSYGTTEYWDVVQWMFFMNAGLGPMQGQANHFFRYAPEKIQYGITRYQNETRRLYGVLEQRLKETGDWLVGGKYTIADIANFSWVNMAFWAGVDVEEFPNVVKWTERIEARPATKKGLDVPTEFTLKEKYKNDPKSVEEHAARSAAWVQQSNKELEK</sequence>
<dbReference type="SFLD" id="SFLDG01151">
    <property type="entry name" value="Main.2:_Nu-like"/>
    <property type="match status" value="1"/>
</dbReference>
<dbReference type="EMBL" id="MCFI01000002">
    <property type="protein sequence ID" value="ORY86896.1"/>
    <property type="molecule type" value="Genomic_DNA"/>
</dbReference>
<feature type="compositionally biased region" description="Basic and acidic residues" evidence="3">
    <location>
        <begin position="222"/>
        <end position="233"/>
    </location>
</feature>
<dbReference type="PANTHER" id="PTHR44051:SF8">
    <property type="entry name" value="GLUTATHIONE S-TRANSFERASE GSTA"/>
    <property type="match status" value="1"/>
</dbReference>
<dbReference type="SFLD" id="SFLDG00358">
    <property type="entry name" value="Main_(cytGST)"/>
    <property type="match status" value="1"/>
</dbReference>
<accession>A0A1Y2FUM9</accession>
<comment type="caution">
    <text evidence="6">The sequence shown here is derived from an EMBL/GenBank/DDBJ whole genome shotgun (WGS) entry which is preliminary data.</text>
</comment>
<dbReference type="Pfam" id="PF00043">
    <property type="entry name" value="GST_C"/>
    <property type="match status" value="1"/>
</dbReference>
<dbReference type="PROSITE" id="PS50404">
    <property type="entry name" value="GST_NTER"/>
    <property type="match status" value="1"/>
</dbReference>
<evidence type="ECO:0000256" key="2">
    <source>
        <dbReference type="RuleBase" id="RU003494"/>
    </source>
</evidence>
<dbReference type="CDD" id="cd03048">
    <property type="entry name" value="GST_N_Ure2p_like"/>
    <property type="match status" value="1"/>
</dbReference>
<dbReference type="Gene3D" id="3.40.30.10">
    <property type="entry name" value="Glutaredoxin"/>
    <property type="match status" value="1"/>
</dbReference>
<dbReference type="PANTHER" id="PTHR44051">
    <property type="entry name" value="GLUTATHIONE S-TRANSFERASE-RELATED"/>
    <property type="match status" value="1"/>
</dbReference>
<feature type="domain" description="GST N-terminal" evidence="4">
    <location>
        <begin position="1"/>
        <end position="88"/>
    </location>
</feature>
<reference evidence="6 7" key="1">
    <citation type="submission" date="2016-07" db="EMBL/GenBank/DDBJ databases">
        <title>Pervasive Adenine N6-methylation of Active Genes in Fungi.</title>
        <authorList>
            <consortium name="DOE Joint Genome Institute"/>
            <person name="Mondo S.J."/>
            <person name="Dannebaum R.O."/>
            <person name="Kuo R.C."/>
            <person name="Labutti K."/>
            <person name="Haridas S."/>
            <person name="Kuo A."/>
            <person name="Salamov A."/>
            <person name="Ahrendt S.R."/>
            <person name="Lipzen A."/>
            <person name="Sullivan W."/>
            <person name="Andreopoulos W.B."/>
            <person name="Clum A."/>
            <person name="Lindquist E."/>
            <person name="Daum C."/>
            <person name="Ramamoorthy G.K."/>
            <person name="Gryganskyi A."/>
            <person name="Culley D."/>
            <person name="Magnuson J.K."/>
            <person name="James T.Y."/>
            <person name="O'Malley M.A."/>
            <person name="Stajich J.E."/>
            <person name="Spatafora J.W."/>
            <person name="Visel A."/>
            <person name="Grigoriev I.V."/>
        </authorList>
    </citation>
    <scope>NUCLEOTIDE SEQUENCE [LARGE SCALE GENOMIC DNA]</scope>
    <source>
        <strain evidence="6 7">12-1054</strain>
    </source>
</reference>
<evidence type="ECO:0000259" key="5">
    <source>
        <dbReference type="PROSITE" id="PS50405"/>
    </source>
</evidence>
<dbReference type="SFLD" id="SFLDS00019">
    <property type="entry name" value="Glutathione_Transferase_(cytos"/>
    <property type="match status" value="1"/>
</dbReference>
<dbReference type="SUPFAM" id="SSF52833">
    <property type="entry name" value="Thioredoxin-like"/>
    <property type="match status" value="1"/>
</dbReference>
<protein>
    <submittedName>
        <fullName evidence="6">Glutathione S-transferase</fullName>
    </submittedName>
</protein>
<dbReference type="CDD" id="cd10291">
    <property type="entry name" value="GST_C_YfcG_like"/>
    <property type="match status" value="1"/>
</dbReference>
<dbReference type="InterPro" id="IPR004046">
    <property type="entry name" value="GST_C"/>
</dbReference>
<dbReference type="OMA" id="TRAVMMT"/>
<evidence type="ECO:0000259" key="4">
    <source>
        <dbReference type="PROSITE" id="PS50404"/>
    </source>
</evidence>
<organism evidence="6 7">
    <name type="scientific">Protomyces lactucae-debilis</name>
    <dbReference type="NCBI Taxonomy" id="2754530"/>
    <lineage>
        <taxon>Eukaryota</taxon>
        <taxon>Fungi</taxon>
        <taxon>Dikarya</taxon>
        <taxon>Ascomycota</taxon>
        <taxon>Taphrinomycotina</taxon>
        <taxon>Taphrinomycetes</taxon>
        <taxon>Taphrinales</taxon>
        <taxon>Protomycetaceae</taxon>
        <taxon>Protomyces</taxon>
    </lineage>
</organism>
<gene>
    <name evidence="6" type="ORF">BCR37DRAFT_390625</name>
</gene>
<evidence type="ECO:0000313" key="6">
    <source>
        <dbReference type="EMBL" id="ORY86896.1"/>
    </source>
</evidence>
<feature type="region of interest" description="Disordered" evidence="3">
    <location>
        <begin position="222"/>
        <end position="248"/>
    </location>
</feature>
<keyword evidence="6" id="KW-0808">Transferase</keyword>
<dbReference type="PROSITE" id="PS50405">
    <property type="entry name" value="GST_CTER"/>
    <property type="match status" value="1"/>
</dbReference>
<dbReference type="InterPro" id="IPR036282">
    <property type="entry name" value="Glutathione-S-Trfase_C_sf"/>
</dbReference>
<dbReference type="InterPro" id="IPR036249">
    <property type="entry name" value="Thioredoxin-like_sf"/>
</dbReference>
<proteinExistence type="inferred from homology"/>
<dbReference type="GeneID" id="63787486"/>
<dbReference type="InterPro" id="IPR040079">
    <property type="entry name" value="Glutathione_S-Trfase"/>
</dbReference>
<keyword evidence="7" id="KW-1185">Reference proteome</keyword>
<evidence type="ECO:0000256" key="3">
    <source>
        <dbReference type="SAM" id="MobiDB-lite"/>
    </source>
</evidence>
<dbReference type="SUPFAM" id="SSF47616">
    <property type="entry name" value="GST C-terminal domain-like"/>
    <property type="match status" value="1"/>
</dbReference>
<dbReference type="RefSeq" id="XP_040727752.1">
    <property type="nucleotide sequence ID" value="XM_040870887.1"/>
</dbReference>
<dbReference type="GO" id="GO:0016740">
    <property type="term" value="F:transferase activity"/>
    <property type="evidence" value="ECO:0007669"/>
    <property type="project" value="UniProtKB-KW"/>
</dbReference>
<dbReference type="Pfam" id="PF02798">
    <property type="entry name" value="GST_N"/>
    <property type="match status" value="1"/>
</dbReference>
<comment type="similarity">
    <text evidence="1 2">Belongs to the GST superfamily.</text>
</comment>
<dbReference type="InterPro" id="IPR004045">
    <property type="entry name" value="Glutathione_S-Trfase_N"/>
</dbReference>
<dbReference type="InterPro" id="IPR010987">
    <property type="entry name" value="Glutathione-S-Trfase_C-like"/>
</dbReference>
<evidence type="ECO:0000313" key="7">
    <source>
        <dbReference type="Proteomes" id="UP000193685"/>
    </source>
</evidence>
<name>A0A1Y2FUM9_PROLT</name>
<dbReference type="Proteomes" id="UP000193685">
    <property type="component" value="Unassembled WGS sequence"/>
</dbReference>
<dbReference type="AlphaFoldDB" id="A0A1Y2FUM9"/>
<feature type="domain" description="GST C-terminal" evidence="5">
    <location>
        <begin position="95"/>
        <end position="224"/>
    </location>
</feature>
<feature type="compositionally biased region" description="Polar residues" evidence="3">
    <location>
        <begin position="238"/>
        <end position="248"/>
    </location>
</feature>